<dbReference type="EMBL" id="SDAM02003674">
    <property type="protein sequence ID" value="KAH6820415.1"/>
    <property type="molecule type" value="Genomic_DNA"/>
</dbReference>
<dbReference type="Proteomes" id="UP001190926">
    <property type="component" value="Unassembled WGS sequence"/>
</dbReference>
<reference evidence="1 2" key="1">
    <citation type="journal article" date="2021" name="Nat. Commun.">
        <title>Incipient diploidization of the medicinal plant Perilla within 10,000 years.</title>
        <authorList>
            <person name="Zhang Y."/>
            <person name="Shen Q."/>
            <person name="Leng L."/>
            <person name="Zhang D."/>
            <person name="Chen S."/>
            <person name="Shi Y."/>
            <person name="Ning Z."/>
            <person name="Chen S."/>
        </authorList>
    </citation>
    <scope>NUCLEOTIDE SEQUENCE [LARGE SCALE GENOMIC DNA]</scope>
    <source>
        <strain evidence="2">cv. PC099</strain>
    </source>
</reference>
<organism evidence="1 2">
    <name type="scientific">Perilla frutescens var. hirtella</name>
    <name type="common">Perilla citriodora</name>
    <name type="synonym">Perilla setoyensis</name>
    <dbReference type="NCBI Taxonomy" id="608512"/>
    <lineage>
        <taxon>Eukaryota</taxon>
        <taxon>Viridiplantae</taxon>
        <taxon>Streptophyta</taxon>
        <taxon>Embryophyta</taxon>
        <taxon>Tracheophyta</taxon>
        <taxon>Spermatophyta</taxon>
        <taxon>Magnoliopsida</taxon>
        <taxon>eudicotyledons</taxon>
        <taxon>Gunneridae</taxon>
        <taxon>Pentapetalae</taxon>
        <taxon>asterids</taxon>
        <taxon>lamiids</taxon>
        <taxon>Lamiales</taxon>
        <taxon>Lamiaceae</taxon>
        <taxon>Nepetoideae</taxon>
        <taxon>Elsholtzieae</taxon>
        <taxon>Perilla</taxon>
    </lineage>
</organism>
<gene>
    <name evidence="1" type="ORF">C2S53_002573</name>
</gene>
<dbReference type="AlphaFoldDB" id="A0AAD4IRW5"/>
<proteinExistence type="predicted"/>
<protein>
    <submittedName>
        <fullName evidence="1">Uncharacterized protein</fullName>
    </submittedName>
</protein>
<keyword evidence="2" id="KW-1185">Reference proteome</keyword>
<name>A0AAD4IRW5_PERFH</name>
<comment type="caution">
    <text evidence="1">The sequence shown here is derived from an EMBL/GenBank/DDBJ whole genome shotgun (WGS) entry which is preliminary data.</text>
</comment>
<sequence>MADNYLFVRPSCPSSLFGQRLVGIFLGFRRGGRRYSSDGVRAAFGYSSGDSTLGWR</sequence>
<accession>A0AAD4IRW5</accession>
<evidence type="ECO:0000313" key="2">
    <source>
        <dbReference type="Proteomes" id="UP001190926"/>
    </source>
</evidence>
<evidence type="ECO:0000313" key="1">
    <source>
        <dbReference type="EMBL" id="KAH6820415.1"/>
    </source>
</evidence>